<protein>
    <submittedName>
        <fullName evidence="1">Uncharacterized protein</fullName>
    </submittedName>
</protein>
<keyword evidence="2" id="KW-1185">Reference proteome</keyword>
<comment type="caution">
    <text evidence="1">The sequence shown here is derived from an EMBL/GenBank/DDBJ whole genome shotgun (WGS) entry which is preliminary data.</text>
</comment>
<evidence type="ECO:0000313" key="1">
    <source>
        <dbReference type="EMBL" id="OIJ84669.1"/>
    </source>
</evidence>
<organism evidence="1 2">
    <name type="scientific">Streptomyces colonosanans</name>
    <dbReference type="NCBI Taxonomy" id="1428652"/>
    <lineage>
        <taxon>Bacteria</taxon>
        <taxon>Bacillati</taxon>
        <taxon>Actinomycetota</taxon>
        <taxon>Actinomycetes</taxon>
        <taxon>Kitasatosporales</taxon>
        <taxon>Streptomycetaceae</taxon>
        <taxon>Streptomyces</taxon>
    </lineage>
</organism>
<dbReference type="EMBL" id="MLYP01000125">
    <property type="protein sequence ID" value="OIJ84669.1"/>
    <property type="molecule type" value="Genomic_DNA"/>
</dbReference>
<dbReference type="OrthoDB" id="4237848at2"/>
<dbReference type="STRING" id="1428652.BIV24_30470"/>
<gene>
    <name evidence="1" type="ORF">BIV24_30470</name>
</gene>
<reference evidence="1 2" key="1">
    <citation type="submission" date="2016-10" db="EMBL/GenBank/DDBJ databases">
        <title>Genome sequence of Streptomyces sp. MUSC 93.</title>
        <authorList>
            <person name="Lee L.-H."/>
            <person name="Ser H.-L."/>
            <person name="Law J.W.-F."/>
        </authorList>
    </citation>
    <scope>NUCLEOTIDE SEQUENCE [LARGE SCALE GENOMIC DNA]</scope>
    <source>
        <strain evidence="1 2">MUSC 93</strain>
    </source>
</reference>
<dbReference type="RefSeq" id="WP_071369699.1">
    <property type="nucleotide sequence ID" value="NZ_MLYP01000125.1"/>
</dbReference>
<proteinExistence type="predicted"/>
<dbReference type="Proteomes" id="UP000179935">
    <property type="component" value="Unassembled WGS sequence"/>
</dbReference>
<name>A0A1S2NT06_9ACTN</name>
<evidence type="ECO:0000313" key="2">
    <source>
        <dbReference type="Proteomes" id="UP000179935"/>
    </source>
</evidence>
<dbReference type="AlphaFoldDB" id="A0A1S2NT06"/>
<accession>A0A1S2NT06</accession>
<sequence length="64" mass="6869">MYEMCVGPDGAGETLVWHVMAKQATTTLCGRRLAERVEAPGAEQAEHCSPCMASFAKLMTAARP</sequence>